<dbReference type="InterPro" id="IPR055928">
    <property type="entry name" value="Fmi-1_DUF7505"/>
</dbReference>
<dbReference type="GO" id="GO:0005886">
    <property type="term" value="C:plasma membrane"/>
    <property type="evidence" value="ECO:0007669"/>
    <property type="project" value="UniProtKB-SubCell"/>
</dbReference>
<evidence type="ECO:0000256" key="6">
    <source>
        <dbReference type="ARBA" id="ARBA00022837"/>
    </source>
</evidence>
<dbReference type="SUPFAM" id="SSF49313">
    <property type="entry name" value="Cadherin-like"/>
    <property type="match status" value="7"/>
</dbReference>
<keyword evidence="14" id="KW-1185">Reference proteome</keyword>
<reference evidence="13 14" key="2">
    <citation type="submission" date="2018-10" db="EMBL/GenBank/DDBJ databases">
        <authorList>
            <consortium name="Pathogen Informatics"/>
        </authorList>
    </citation>
    <scope>NUCLEOTIDE SEQUENCE [LARGE SCALE GENOMIC DNA]</scope>
</reference>
<evidence type="ECO:0000256" key="4">
    <source>
        <dbReference type="ARBA" id="ARBA00022729"/>
    </source>
</evidence>
<dbReference type="STRING" id="51028.A0A0N4UXK4"/>
<evidence type="ECO:0000256" key="5">
    <source>
        <dbReference type="ARBA" id="ARBA00022737"/>
    </source>
</evidence>
<organism evidence="15">
    <name type="scientific">Enterobius vermicularis</name>
    <name type="common">Human pinworm</name>
    <dbReference type="NCBI Taxonomy" id="51028"/>
    <lineage>
        <taxon>Eukaryota</taxon>
        <taxon>Metazoa</taxon>
        <taxon>Ecdysozoa</taxon>
        <taxon>Nematoda</taxon>
        <taxon>Chromadorea</taxon>
        <taxon>Rhabditida</taxon>
        <taxon>Spirurina</taxon>
        <taxon>Oxyuridomorpha</taxon>
        <taxon>Oxyuroidea</taxon>
        <taxon>Oxyuridae</taxon>
        <taxon>Enterobius</taxon>
    </lineage>
</organism>
<keyword evidence="4" id="KW-0732">Signal</keyword>
<dbReference type="InterPro" id="IPR020894">
    <property type="entry name" value="Cadherin_CS"/>
</dbReference>
<dbReference type="FunFam" id="2.60.40.60:FF:000005">
    <property type="entry name" value="Protocadherin 9"/>
    <property type="match status" value="1"/>
</dbReference>
<dbReference type="AlphaFoldDB" id="A0A0N4UXK4"/>
<dbReference type="FunFam" id="2.60.40.60:FF:000033">
    <property type="entry name" value="FAT atypical cadherin 1"/>
    <property type="match status" value="1"/>
</dbReference>
<dbReference type="PRINTS" id="PR00205">
    <property type="entry name" value="CADHERIN"/>
</dbReference>
<keyword evidence="9" id="KW-0472">Membrane</keyword>
<dbReference type="FunFam" id="2.60.40.60:FF:000020">
    <property type="entry name" value="Dachsous cadherin-related 1b"/>
    <property type="match status" value="1"/>
</dbReference>
<evidence type="ECO:0000313" key="15">
    <source>
        <dbReference type="WBParaSite" id="EVEC_0000226901-mRNA-1"/>
    </source>
</evidence>
<sequence>MLNVASPITSWQLIVISTFTLIYKNFASESSLNVFQHSFCDAEIQTRPDQIWWLSPFIPPCLHPGQPVFTITDSNAGLPVQFRSDDLSVDLEARLAFTKRRICFYSTFWDVVMKFRCPYSNTAQIHKLRIGHPIFSKTKRKKRWVRRRNPLIPSIHFQQERYITEVREDIPVGSLIVKVHATHMNNESIYYSMSAPEDSRSTNSFTLDTVTGEIRLAKLLDRETLDRHVLKVTAYERLDLAVSSSCTVLIDVKDVQDNTPTFEKNSYYAEVREDAPIGTTVVSVFARDLDAGLNGEIEYSLTDNPSSKFLKIGRTTGVIQTARELDRETLDFLRFSVVATDKGDPPMSSDTLVEIAVLDVNDNEPKFDSDAFNLTILENITVPAVVFQVKAVDPDLGSNGQIHYSIVTSSSSGFSIDYDSGVITLHERLNAEASPVTLLIRAKDSGQPALSSTTTCTIHIIDINDHSPRFVSLQQQVFVDENVPIGHEITRVFAVDEDSGKNSAVRYSLEMIAPNTDDKVFEIDSVTGSIRTKQELDRETRDTYKFKVIAKDGGEVPLSSVASITVHVRDVNDNAPYFEPASLNLTFPEDTVKGTALYTVRAIDLDEDQKLKYRIEKSDRNIFALIDLGEQGVLLTLSNSFRKTDDVIKTIISATDSGGLKGKCTINFIVKDVNEPPYFLIHPYSIHIPENLDVGSKVLQLRAKDNDRGENARLTYAIDSTDFAIDENKGLISVAKKLDRETKSSYVLTVNAADQGKPPLKAVTTIEILLDDGIFHLKKRNICFLLNDNVPQFISNNYTMLIPEDTPVGTSFMQIEALDADSGNNGFVDYVFSEQNDPESVSSFKLDMSSGTLRVDKKLDRERFERFLYLPSILQIYTFKFRDYFCFY</sequence>
<evidence type="ECO:0000256" key="2">
    <source>
        <dbReference type="ARBA" id="ARBA00022475"/>
    </source>
</evidence>
<feature type="domain" description="Cadherin" evidence="12">
    <location>
        <begin position="368"/>
        <end position="470"/>
    </location>
</feature>
<keyword evidence="7" id="KW-0130">Cell adhesion</keyword>
<evidence type="ECO:0000256" key="8">
    <source>
        <dbReference type="ARBA" id="ARBA00022989"/>
    </source>
</evidence>
<dbReference type="PANTHER" id="PTHR24026">
    <property type="entry name" value="FAT ATYPICAL CADHERIN-RELATED"/>
    <property type="match status" value="1"/>
</dbReference>
<evidence type="ECO:0000256" key="7">
    <source>
        <dbReference type="ARBA" id="ARBA00022889"/>
    </source>
</evidence>
<keyword evidence="3" id="KW-0812">Transmembrane</keyword>
<evidence type="ECO:0000313" key="13">
    <source>
        <dbReference type="EMBL" id="VDD86834.1"/>
    </source>
</evidence>
<accession>A0A0N4UXK4</accession>
<dbReference type="FunFam" id="2.60.40.60:FF:000092">
    <property type="entry name" value="Protocadherin 8"/>
    <property type="match status" value="1"/>
</dbReference>
<evidence type="ECO:0000256" key="9">
    <source>
        <dbReference type="ARBA" id="ARBA00023136"/>
    </source>
</evidence>
<dbReference type="GO" id="GO:0007156">
    <property type="term" value="P:homophilic cell adhesion via plasma membrane adhesion molecules"/>
    <property type="evidence" value="ECO:0007669"/>
    <property type="project" value="InterPro"/>
</dbReference>
<keyword evidence="6 11" id="KW-0106">Calcium</keyword>
<dbReference type="Gene3D" id="2.60.40.60">
    <property type="entry name" value="Cadherins"/>
    <property type="match status" value="7"/>
</dbReference>
<evidence type="ECO:0000256" key="11">
    <source>
        <dbReference type="PROSITE-ProRule" id="PRU00043"/>
    </source>
</evidence>
<proteinExistence type="predicted"/>
<comment type="subcellular location">
    <subcellularLocation>
        <location evidence="1">Cell membrane</location>
        <topology evidence="1">Single-pass type I membrane protein</topology>
    </subcellularLocation>
</comment>
<evidence type="ECO:0000256" key="10">
    <source>
        <dbReference type="ARBA" id="ARBA00023180"/>
    </source>
</evidence>
<evidence type="ECO:0000256" key="3">
    <source>
        <dbReference type="ARBA" id="ARBA00022692"/>
    </source>
</evidence>
<dbReference type="PROSITE" id="PS50268">
    <property type="entry name" value="CADHERIN_2"/>
    <property type="match status" value="7"/>
</dbReference>
<feature type="domain" description="Cadherin" evidence="12">
    <location>
        <begin position="794"/>
        <end position="869"/>
    </location>
</feature>
<dbReference type="FunFam" id="2.60.40.60:FF:000080">
    <property type="entry name" value="FAT atypical cadherin 1"/>
    <property type="match status" value="1"/>
</dbReference>
<dbReference type="Proteomes" id="UP000274131">
    <property type="component" value="Unassembled WGS sequence"/>
</dbReference>
<protein>
    <submittedName>
        <fullName evidence="15">Cadherin domain-containing protein</fullName>
    </submittedName>
</protein>
<gene>
    <name evidence="13" type="ORF">EVEC_LOCUS1977</name>
</gene>
<dbReference type="SMART" id="SM00112">
    <property type="entry name" value="CA"/>
    <property type="match status" value="6"/>
</dbReference>
<dbReference type="WBParaSite" id="EVEC_0000226901-mRNA-1">
    <property type="protein sequence ID" value="EVEC_0000226901-mRNA-1"/>
    <property type="gene ID" value="EVEC_0000226901"/>
</dbReference>
<keyword evidence="10" id="KW-0325">Glycoprotein</keyword>
<dbReference type="CDD" id="cd11304">
    <property type="entry name" value="Cadherin_repeat"/>
    <property type="match status" value="6"/>
</dbReference>
<reference evidence="15" key="1">
    <citation type="submission" date="2017-02" db="UniProtKB">
        <authorList>
            <consortium name="WormBaseParasite"/>
        </authorList>
    </citation>
    <scope>IDENTIFICATION</scope>
</reference>
<evidence type="ECO:0000313" key="14">
    <source>
        <dbReference type="Proteomes" id="UP000274131"/>
    </source>
</evidence>
<dbReference type="InterPro" id="IPR015919">
    <property type="entry name" value="Cadherin-like_sf"/>
</dbReference>
<evidence type="ECO:0000256" key="1">
    <source>
        <dbReference type="ARBA" id="ARBA00004251"/>
    </source>
</evidence>
<feature type="domain" description="Cadherin" evidence="12">
    <location>
        <begin position="158"/>
        <end position="262"/>
    </location>
</feature>
<dbReference type="PANTHER" id="PTHR24026:SF51">
    <property type="entry name" value="PROTOCADHERIN-LIKE WING POLARITY PROTEIN STAN"/>
    <property type="match status" value="1"/>
</dbReference>
<keyword evidence="8" id="KW-1133">Transmembrane helix</keyword>
<dbReference type="InterPro" id="IPR002126">
    <property type="entry name" value="Cadherin-like_dom"/>
</dbReference>
<feature type="domain" description="Cadherin" evidence="12">
    <location>
        <begin position="680"/>
        <end position="793"/>
    </location>
</feature>
<dbReference type="Pfam" id="PF00028">
    <property type="entry name" value="Cadherin"/>
    <property type="match status" value="6"/>
</dbReference>
<keyword evidence="5" id="KW-0677">Repeat</keyword>
<dbReference type="Pfam" id="PF24337">
    <property type="entry name" value="DUF7505"/>
    <property type="match status" value="1"/>
</dbReference>
<feature type="domain" description="Cadherin" evidence="12">
    <location>
        <begin position="579"/>
        <end position="679"/>
    </location>
</feature>
<name>A0A0N4UXK4_ENTVE</name>
<feature type="domain" description="Cadherin" evidence="12">
    <location>
        <begin position="471"/>
        <end position="578"/>
    </location>
</feature>
<dbReference type="GO" id="GO:0005509">
    <property type="term" value="F:calcium ion binding"/>
    <property type="evidence" value="ECO:0007669"/>
    <property type="project" value="UniProtKB-UniRule"/>
</dbReference>
<evidence type="ECO:0000259" key="12">
    <source>
        <dbReference type="PROSITE" id="PS50268"/>
    </source>
</evidence>
<dbReference type="GO" id="GO:0007411">
    <property type="term" value="P:axon guidance"/>
    <property type="evidence" value="ECO:0007669"/>
    <property type="project" value="UniProtKB-ARBA"/>
</dbReference>
<dbReference type="PROSITE" id="PS00232">
    <property type="entry name" value="CADHERIN_1"/>
    <property type="match status" value="3"/>
</dbReference>
<dbReference type="OrthoDB" id="26203at2759"/>
<dbReference type="EMBL" id="UXUI01007298">
    <property type="protein sequence ID" value="VDD86834.1"/>
    <property type="molecule type" value="Genomic_DNA"/>
</dbReference>
<keyword evidence="2" id="KW-1003">Cell membrane</keyword>
<feature type="domain" description="Cadherin" evidence="12">
    <location>
        <begin position="263"/>
        <end position="367"/>
    </location>
</feature>